<feature type="chain" id="PRO_5036230490" evidence="1">
    <location>
        <begin position="20"/>
        <end position="325"/>
    </location>
</feature>
<dbReference type="EMBL" id="CAJOBF010004202">
    <property type="protein sequence ID" value="CAF4128323.1"/>
    <property type="molecule type" value="Genomic_DNA"/>
</dbReference>
<comment type="caution">
    <text evidence="2">The sequence shown here is derived from an EMBL/GenBank/DDBJ whole genome shotgun (WGS) entry which is preliminary data.</text>
</comment>
<keyword evidence="1" id="KW-0732">Signal</keyword>
<evidence type="ECO:0000313" key="4">
    <source>
        <dbReference type="Proteomes" id="UP000663887"/>
    </source>
</evidence>
<dbReference type="AlphaFoldDB" id="A0A816QUR5"/>
<dbReference type="Proteomes" id="UP000663842">
    <property type="component" value="Unassembled WGS sequence"/>
</dbReference>
<accession>A0A816QUR5</accession>
<protein>
    <submittedName>
        <fullName evidence="2">Uncharacterized protein</fullName>
    </submittedName>
</protein>
<feature type="signal peptide" evidence="1">
    <location>
        <begin position="1"/>
        <end position="19"/>
    </location>
</feature>
<dbReference type="Proteomes" id="UP000663887">
    <property type="component" value="Unassembled WGS sequence"/>
</dbReference>
<organism evidence="2 4">
    <name type="scientific">Rotaria magnacalcarata</name>
    <dbReference type="NCBI Taxonomy" id="392030"/>
    <lineage>
        <taxon>Eukaryota</taxon>
        <taxon>Metazoa</taxon>
        <taxon>Spiralia</taxon>
        <taxon>Gnathifera</taxon>
        <taxon>Rotifera</taxon>
        <taxon>Eurotatoria</taxon>
        <taxon>Bdelloidea</taxon>
        <taxon>Philodinida</taxon>
        <taxon>Philodinidae</taxon>
        <taxon>Rotaria</taxon>
    </lineage>
</organism>
<evidence type="ECO:0000313" key="3">
    <source>
        <dbReference type="EMBL" id="CAF4128323.1"/>
    </source>
</evidence>
<sequence>MKIFFFLISFITCHYLGESHQPYFPSQIVFSPDSGRTIIAIDEINQKAFKTSAYGSKGHENSYVMKNFPYSIPDSPESKYYVQLLVDTPPLGCMYGTYWKYGGNVFNSFPSHWLNGTSFKIENYIKYKYEMIHSMNSSQDEDYWYANVTCRTDPGSIYPCEEIYLKKNTEIPLRSTKVIRQGWNVVQVTIPYEIISIGKPDDKYFDSIPNNWSSICRDVMLGLLYYPQSTKLMLNEAVQIQVWLSTPPHQINGNSTARIQWKSAQYNDCFILTPKELSFDNDNFYERQTLTIARVKDGPQTNLVPIFNGGGFDAVPPQIYPIIIA</sequence>
<evidence type="ECO:0000256" key="1">
    <source>
        <dbReference type="SAM" id="SignalP"/>
    </source>
</evidence>
<proteinExistence type="predicted"/>
<gene>
    <name evidence="3" type="ORF">UXM345_LOCUS23839</name>
    <name evidence="2" type="ORF">XDN619_LOCUS11261</name>
</gene>
<name>A0A816QUR5_9BILA</name>
<dbReference type="EMBL" id="CAJNRG010004258">
    <property type="protein sequence ID" value="CAF2064640.1"/>
    <property type="molecule type" value="Genomic_DNA"/>
</dbReference>
<evidence type="ECO:0000313" key="2">
    <source>
        <dbReference type="EMBL" id="CAF2064640.1"/>
    </source>
</evidence>
<reference evidence="2" key="1">
    <citation type="submission" date="2021-02" db="EMBL/GenBank/DDBJ databases">
        <authorList>
            <person name="Nowell W R."/>
        </authorList>
    </citation>
    <scope>NUCLEOTIDE SEQUENCE</scope>
</reference>